<dbReference type="CDD" id="cd06558">
    <property type="entry name" value="crotonase-like"/>
    <property type="match status" value="1"/>
</dbReference>
<dbReference type="GO" id="GO:0051750">
    <property type="term" value="F:delta(3,5)-delta(2,4)-dienoyl-CoA isomerase activity"/>
    <property type="evidence" value="ECO:0007669"/>
    <property type="project" value="TreeGrafter"/>
</dbReference>
<dbReference type="Pfam" id="PF00378">
    <property type="entry name" value="ECH_1"/>
    <property type="match status" value="1"/>
</dbReference>
<protein>
    <recommendedName>
        <fullName evidence="8">Enoyl-CoA hydratase</fullName>
    </recommendedName>
</protein>
<dbReference type="PANTHER" id="PTHR43149">
    <property type="entry name" value="ENOYL-COA HYDRATASE"/>
    <property type="match status" value="1"/>
</dbReference>
<dbReference type="GO" id="GO:0006631">
    <property type="term" value="P:fatty acid metabolic process"/>
    <property type="evidence" value="ECO:0007669"/>
    <property type="project" value="UniProtKB-KW"/>
</dbReference>
<comment type="caution">
    <text evidence="6">The sequence shown here is derived from an EMBL/GenBank/DDBJ whole genome shotgun (WGS) entry which is preliminary data.</text>
</comment>
<dbReference type="EMBL" id="JALJOQ010000083">
    <property type="protein sequence ID" value="KAK9800302.1"/>
    <property type="molecule type" value="Genomic_DNA"/>
</dbReference>
<evidence type="ECO:0000256" key="2">
    <source>
        <dbReference type="ARBA" id="ARBA00005254"/>
    </source>
</evidence>
<dbReference type="AlphaFoldDB" id="A0AAW1NVK3"/>
<dbReference type="SUPFAM" id="SSF52096">
    <property type="entry name" value="ClpP/crotonase"/>
    <property type="match status" value="1"/>
</dbReference>
<keyword evidence="3" id="KW-0276">Fatty acid metabolism</keyword>
<evidence type="ECO:0000256" key="3">
    <source>
        <dbReference type="ARBA" id="ARBA00022832"/>
    </source>
</evidence>
<evidence type="ECO:0000313" key="6">
    <source>
        <dbReference type="EMBL" id="KAK9800302.1"/>
    </source>
</evidence>
<dbReference type="InterPro" id="IPR045002">
    <property type="entry name" value="Ech1-like"/>
</dbReference>
<keyword evidence="5" id="KW-0413">Isomerase</keyword>
<evidence type="ECO:0000256" key="1">
    <source>
        <dbReference type="ARBA" id="ARBA00005005"/>
    </source>
</evidence>
<reference evidence="6 7" key="1">
    <citation type="journal article" date="2024" name="Nat. Commun.">
        <title>Phylogenomics reveals the evolutionary origins of lichenization in chlorophyte algae.</title>
        <authorList>
            <person name="Puginier C."/>
            <person name="Libourel C."/>
            <person name="Otte J."/>
            <person name="Skaloud P."/>
            <person name="Haon M."/>
            <person name="Grisel S."/>
            <person name="Petersen M."/>
            <person name="Berrin J.G."/>
            <person name="Delaux P.M."/>
            <person name="Dal Grande F."/>
            <person name="Keller J."/>
        </authorList>
    </citation>
    <scope>NUCLEOTIDE SEQUENCE [LARGE SCALE GENOMIC DNA]</scope>
    <source>
        <strain evidence="6 7">SAG 2036</strain>
    </source>
</reference>
<keyword evidence="7" id="KW-1185">Reference proteome</keyword>
<sequence>MPDFPGFKTLQLSESPAGCAHLQLARPRQGNAIDDTMWTELPKAFHWLNAQARLKAVILSGQGKNFCTGIDLAMAAAALAGDATPPCPDHQHLSLIKILQMQGALSAIEACRWPVVAAIHGACIGAGVDMAAACDLRFCTHTATFCVKEVDLAIVADMGTLQRLPTIIGHGAARELCLTGRQFHASEAHHFGLVTRVLLTDNALMTHVADVAASLAAKSPWAITGTKQVLLHARDHSVEDGLQHVALYNAARLPNAEVAEAFAAIKQRRPPVYSKL</sequence>
<dbReference type="InterPro" id="IPR001753">
    <property type="entry name" value="Enoyl-CoA_hydra/iso"/>
</dbReference>
<keyword evidence="4" id="KW-0443">Lipid metabolism</keyword>
<evidence type="ECO:0008006" key="8">
    <source>
        <dbReference type="Google" id="ProtNLM"/>
    </source>
</evidence>
<dbReference type="Proteomes" id="UP001465755">
    <property type="component" value="Unassembled WGS sequence"/>
</dbReference>
<comment type="similarity">
    <text evidence="2">Belongs to the enoyl-CoA hydratase/isomerase family.</text>
</comment>
<accession>A0AAW1NVK3</accession>
<dbReference type="InterPro" id="IPR014748">
    <property type="entry name" value="Enoyl-CoA_hydra_C"/>
</dbReference>
<name>A0AAW1NVK3_9CHLO</name>
<gene>
    <name evidence="6" type="ORF">WJX73_009388</name>
</gene>
<comment type="pathway">
    <text evidence="1">Lipid metabolism; fatty acid beta-oxidation.</text>
</comment>
<dbReference type="InterPro" id="IPR029045">
    <property type="entry name" value="ClpP/crotonase-like_dom_sf"/>
</dbReference>
<proteinExistence type="inferred from homology"/>
<dbReference type="PANTHER" id="PTHR43149:SF1">
    <property type="entry name" value="DELTA(3,5)-DELTA(2,4)-DIENOYL-COA ISOMERASE, MITOCHONDRIAL"/>
    <property type="match status" value="1"/>
</dbReference>
<evidence type="ECO:0000256" key="5">
    <source>
        <dbReference type="ARBA" id="ARBA00023235"/>
    </source>
</evidence>
<dbReference type="Gene3D" id="1.10.12.10">
    <property type="entry name" value="Lyase 2-enoyl-coa Hydratase, Chain A, domain 2"/>
    <property type="match status" value="1"/>
</dbReference>
<evidence type="ECO:0000313" key="7">
    <source>
        <dbReference type="Proteomes" id="UP001465755"/>
    </source>
</evidence>
<evidence type="ECO:0000256" key="4">
    <source>
        <dbReference type="ARBA" id="ARBA00023098"/>
    </source>
</evidence>
<dbReference type="FunFam" id="1.10.12.10:FF:000004">
    <property type="entry name" value="Delta3,5-delta2,4-dienoyl-CoA isomerase"/>
    <property type="match status" value="1"/>
</dbReference>
<organism evidence="6 7">
    <name type="scientific">Symbiochloris irregularis</name>
    <dbReference type="NCBI Taxonomy" id="706552"/>
    <lineage>
        <taxon>Eukaryota</taxon>
        <taxon>Viridiplantae</taxon>
        <taxon>Chlorophyta</taxon>
        <taxon>core chlorophytes</taxon>
        <taxon>Trebouxiophyceae</taxon>
        <taxon>Trebouxiales</taxon>
        <taxon>Trebouxiaceae</taxon>
        <taxon>Symbiochloris</taxon>
    </lineage>
</organism>
<dbReference type="Gene3D" id="3.90.226.10">
    <property type="entry name" value="2-enoyl-CoA Hydratase, Chain A, domain 1"/>
    <property type="match status" value="1"/>
</dbReference>